<feature type="non-terminal residue" evidence="2">
    <location>
        <position position="1"/>
    </location>
</feature>
<sequence>PLIYFCKASWNSSLLFAVDTTTMKTLSVNPPELPYCATHSYYYIVGVHAGEITVRQLKLIGTGHKEEITKDIFKAKFPEPLNIFETAAVRRDKKRHTREKRKQQEEERKFEEMKNLVSEQIQMLQVEHDNNMKKIMNENDQLRLQLQRLQLEHNTITPATSKPTKYHSLEKPISEKAPIDPKQDFRSN</sequence>
<accession>A0AAV5V035</accession>
<feature type="compositionally biased region" description="Basic and acidic residues" evidence="1">
    <location>
        <begin position="167"/>
        <end position="188"/>
    </location>
</feature>
<dbReference type="EMBL" id="BTSY01000001">
    <property type="protein sequence ID" value="GMT11830.1"/>
    <property type="molecule type" value="Genomic_DNA"/>
</dbReference>
<proteinExistence type="predicted"/>
<name>A0AAV5V035_9BILA</name>
<keyword evidence="3" id="KW-1185">Reference proteome</keyword>
<feature type="region of interest" description="Disordered" evidence="1">
    <location>
        <begin position="90"/>
        <end position="110"/>
    </location>
</feature>
<dbReference type="AlphaFoldDB" id="A0AAV5V035"/>
<evidence type="ECO:0000256" key="1">
    <source>
        <dbReference type="SAM" id="MobiDB-lite"/>
    </source>
</evidence>
<reference evidence="2" key="1">
    <citation type="submission" date="2023-10" db="EMBL/GenBank/DDBJ databases">
        <title>Genome assembly of Pristionchus species.</title>
        <authorList>
            <person name="Yoshida K."/>
            <person name="Sommer R.J."/>
        </authorList>
    </citation>
    <scope>NUCLEOTIDE SEQUENCE</scope>
    <source>
        <strain evidence="2">RS5133</strain>
    </source>
</reference>
<evidence type="ECO:0000313" key="2">
    <source>
        <dbReference type="EMBL" id="GMT11830.1"/>
    </source>
</evidence>
<comment type="caution">
    <text evidence="2">The sequence shown here is derived from an EMBL/GenBank/DDBJ whole genome shotgun (WGS) entry which is preliminary data.</text>
</comment>
<feature type="region of interest" description="Disordered" evidence="1">
    <location>
        <begin position="155"/>
        <end position="188"/>
    </location>
</feature>
<gene>
    <name evidence="2" type="ORF">PFISCL1PPCAC_3127</name>
</gene>
<evidence type="ECO:0000313" key="3">
    <source>
        <dbReference type="Proteomes" id="UP001432322"/>
    </source>
</evidence>
<dbReference type="Proteomes" id="UP001432322">
    <property type="component" value="Unassembled WGS sequence"/>
</dbReference>
<feature type="compositionally biased region" description="Basic residues" evidence="1">
    <location>
        <begin position="91"/>
        <end position="101"/>
    </location>
</feature>
<organism evidence="2 3">
    <name type="scientific">Pristionchus fissidentatus</name>
    <dbReference type="NCBI Taxonomy" id="1538716"/>
    <lineage>
        <taxon>Eukaryota</taxon>
        <taxon>Metazoa</taxon>
        <taxon>Ecdysozoa</taxon>
        <taxon>Nematoda</taxon>
        <taxon>Chromadorea</taxon>
        <taxon>Rhabditida</taxon>
        <taxon>Rhabditina</taxon>
        <taxon>Diplogasteromorpha</taxon>
        <taxon>Diplogasteroidea</taxon>
        <taxon>Neodiplogasteridae</taxon>
        <taxon>Pristionchus</taxon>
    </lineage>
</organism>
<evidence type="ECO:0008006" key="4">
    <source>
        <dbReference type="Google" id="ProtNLM"/>
    </source>
</evidence>
<protein>
    <recommendedName>
        <fullName evidence="4">BZIP domain-containing protein</fullName>
    </recommendedName>
</protein>